<dbReference type="PRINTS" id="PR00039">
    <property type="entry name" value="HTHLYSR"/>
</dbReference>
<dbReference type="Pfam" id="PF03466">
    <property type="entry name" value="LysR_substrate"/>
    <property type="match status" value="1"/>
</dbReference>
<dbReference type="Gene3D" id="3.40.190.10">
    <property type="entry name" value="Periplasmic binding protein-like II"/>
    <property type="match status" value="2"/>
</dbReference>
<dbReference type="SUPFAM" id="SSF53850">
    <property type="entry name" value="Periplasmic binding protein-like II"/>
    <property type="match status" value="1"/>
</dbReference>
<keyword evidence="4" id="KW-0804">Transcription</keyword>
<dbReference type="Gene3D" id="1.10.10.10">
    <property type="entry name" value="Winged helix-like DNA-binding domain superfamily/Winged helix DNA-binding domain"/>
    <property type="match status" value="1"/>
</dbReference>
<evidence type="ECO:0000256" key="3">
    <source>
        <dbReference type="ARBA" id="ARBA00023125"/>
    </source>
</evidence>
<dbReference type="PROSITE" id="PS50931">
    <property type="entry name" value="HTH_LYSR"/>
    <property type="match status" value="1"/>
</dbReference>
<dbReference type="RefSeq" id="WP_025360571.1">
    <property type="nucleotide sequence ID" value="NZ_BAAABQ010000038.1"/>
</dbReference>
<dbReference type="GO" id="GO:0003677">
    <property type="term" value="F:DNA binding"/>
    <property type="evidence" value="ECO:0007669"/>
    <property type="project" value="UniProtKB-KW"/>
</dbReference>
<evidence type="ECO:0000259" key="5">
    <source>
        <dbReference type="PROSITE" id="PS50931"/>
    </source>
</evidence>
<evidence type="ECO:0000256" key="2">
    <source>
        <dbReference type="ARBA" id="ARBA00023015"/>
    </source>
</evidence>
<name>A0ABR6BGJ7_9PSEU</name>
<sequence>MFDPAHLRSFVAVAQTLSFTQAADRLGLRQSTVSQHIRKLEAVTERQLFLRDTHTVTLTADGEAMLEFARGILATNERAMRYFAGSQVRGRLRFGASEDLVLTQLPRILREFRRSHPLVDLELTVGLSGVLHEALHAGELDLVFGKRRTGEAHGTLVWRDKLVWISGDSLVVDPAQPVPLIVYPAPSITRAQAIETLERTNRSWRVTCTSGSLNGLRAAALAGLGVVAHAQSLIPGGLVQVPERHRLPDLGHVEFVLSSGRRALRGPAAELASTILAAGDRFQAVPAVS</sequence>
<organism evidence="6 7">
    <name type="scientific">Kutzneria viridogrisea</name>
    <dbReference type="NCBI Taxonomy" id="47990"/>
    <lineage>
        <taxon>Bacteria</taxon>
        <taxon>Bacillati</taxon>
        <taxon>Actinomycetota</taxon>
        <taxon>Actinomycetes</taxon>
        <taxon>Pseudonocardiales</taxon>
        <taxon>Pseudonocardiaceae</taxon>
        <taxon>Kutzneria</taxon>
    </lineage>
</organism>
<dbReference type="InterPro" id="IPR050176">
    <property type="entry name" value="LTTR"/>
</dbReference>
<keyword evidence="7" id="KW-1185">Reference proteome</keyword>
<dbReference type="Proteomes" id="UP000517916">
    <property type="component" value="Unassembled WGS sequence"/>
</dbReference>
<evidence type="ECO:0000256" key="1">
    <source>
        <dbReference type="ARBA" id="ARBA00009437"/>
    </source>
</evidence>
<dbReference type="SUPFAM" id="SSF46785">
    <property type="entry name" value="Winged helix' DNA-binding domain"/>
    <property type="match status" value="1"/>
</dbReference>
<evidence type="ECO:0000256" key="4">
    <source>
        <dbReference type="ARBA" id="ARBA00023163"/>
    </source>
</evidence>
<dbReference type="InterPro" id="IPR036388">
    <property type="entry name" value="WH-like_DNA-bd_sf"/>
</dbReference>
<dbReference type="PANTHER" id="PTHR30579">
    <property type="entry name" value="TRANSCRIPTIONAL REGULATOR"/>
    <property type="match status" value="1"/>
</dbReference>
<reference evidence="6 7" key="1">
    <citation type="submission" date="2020-08" db="EMBL/GenBank/DDBJ databases">
        <title>Genomic Encyclopedia of Archaeal and Bacterial Type Strains, Phase II (KMG-II): from individual species to whole genera.</title>
        <authorList>
            <person name="Goeker M."/>
        </authorList>
    </citation>
    <scope>NUCLEOTIDE SEQUENCE [LARGE SCALE GENOMIC DNA]</scope>
    <source>
        <strain evidence="6 7">DSM 43850</strain>
    </source>
</reference>
<evidence type="ECO:0000313" key="7">
    <source>
        <dbReference type="Proteomes" id="UP000517916"/>
    </source>
</evidence>
<feature type="domain" description="HTH lysR-type" evidence="5">
    <location>
        <begin position="2"/>
        <end position="59"/>
    </location>
</feature>
<evidence type="ECO:0000313" key="6">
    <source>
        <dbReference type="EMBL" id="MBA8926007.1"/>
    </source>
</evidence>
<dbReference type="InterPro" id="IPR036390">
    <property type="entry name" value="WH_DNA-bd_sf"/>
</dbReference>
<dbReference type="PANTHER" id="PTHR30579:SF7">
    <property type="entry name" value="HTH-TYPE TRANSCRIPTIONAL REGULATOR LRHA-RELATED"/>
    <property type="match status" value="1"/>
</dbReference>
<dbReference type="EMBL" id="JACJID010000002">
    <property type="protein sequence ID" value="MBA8926007.1"/>
    <property type="molecule type" value="Genomic_DNA"/>
</dbReference>
<dbReference type="InterPro" id="IPR000847">
    <property type="entry name" value="LysR_HTH_N"/>
</dbReference>
<dbReference type="Pfam" id="PF00126">
    <property type="entry name" value="HTH_1"/>
    <property type="match status" value="1"/>
</dbReference>
<keyword evidence="2" id="KW-0805">Transcription regulation</keyword>
<protein>
    <submittedName>
        <fullName evidence="6">DNA-binding transcriptional LysR family regulator</fullName>
    </submittedName>
</protein>
<comment type="caution">
    <text evidence="6">The sequence shown here is derived from an EMBL/GenBank/DDBJ whole genome shotgun (WGS) entry which is preliminary data.</text>
</comment>
<gene>
    <name evidence="6" type="ORF">BC739_003206</name>
</gene>
<comment type="similarity">
    <text evidence="1">Belongs to the LysR transcriptional regulatory family.</text>
</comment>
<keyword evidence="3 6" id="KW-0238">DNA-binding</keyword>
<accession>A0ABR6BGJ7</accession>
<proteinExistence type="inferred from homology"/>
<dbReference type="InterPro" id="IPR005119">
    <property type="entry name" value="LysR_subst-bd"/>
</dbReference>